<comment type="caution">
    <text evidence="2">The sequence shown here is derived from an EMBL/GenBank/DDBJ whole genome shotgun (WGS) entry which is preliminary data.</text>
</comment>
<evidence type="ECO:0000313" key="2">
    <source>
        <dbReference type="EMBL" id="MFC0523123.1"/>
    </source>
</evidence>
<feature type="transmembrane region" description="Helical" evidence="1">
    <location>
        <begin position="5"/>
        <end position="25"/>
    </location>
</feature>
<organism evidence="2 3">
    <name type="scientific">Pontibacillus salicampi</name>
    <dbReference type="NCBI Taxonomy" id="1449801"/>
    <lineage>
        <taxon>Bacteria</taxon>
        <taxon>Bacillati</taxon>
        <taxon>Bacillota</taxon>
        <taxon>Bacilli</taxon>
        <taxon>Bacillales</taxon>
        <taxon>Bacillaceae</taxon>
        <taxon>Pontibacillus</taxon>
    </lineage>
</organism>
<name>A0ABV6LLG0_9BACI</name>
<keyword evidence="3" id="KW-1185">Reference proteome</keyword>
<gene>
    <name evidence="2" type="ORF">ACFFGV_05875</name>
</gene>
<proteinExistence type="predicted"/>
<feature type="transmembrane region" description="Helical" evidence="1">
    <location>
        <begin position="78"/>
        <end position="111"/>
    </location>
</feature>
<sequence length="115" mass="13189">MFKRCLIPGAVGFIGCFFSIYWLPFARVPLTLEALLQTILFPVDFLLGGIAFLIGIWAHSIVVFHWWHTRKMPAFKHVLFGGILCMPGSLAVFSIKMTIGFYTFVFMLSFLHRRT</sequence>
<protein>
    <submittedName>
        <fullName evidence="2">Uncharacterized protein</fullName>
    </submittedName>
</protein>
<dbReference type="RefSeq" id="WP_377345660.1">
    <property type="nucleotide sequence ID" value="NZ_JBHLTP010000003.1"/>
</dbReference>
<evidence type="ECO:0000256" key="1">
    <source>
        <dbReference type="SAM" id="Phobius"/>
    </source>
</evidence>
<dbReference type="PROSITE" id="PS51257">
    <property type="entry name" value="PROKAR_LIPOPROTEIN"/>
    <property type="match status" value="1"/>
</dbReference>
<evidence type="ECO:0000313" key="3">
    <source>
        <dbReference type="Proteomes" id="UP001589836"/>
    </source>
</evidence>
<keyword evidence="1" id="KW-0812">Transmembrane</keyword>
<dbReference type="EMBL" id="JBHLTP010000003">
    <property type="protein sequence ID" value="MFC0523123.1"/>
    <property type="molecule type" value="Genomic_DNA"/>
</dbReference>
<dbReference type="Proteomes" id="UP001589836">
    <property type="component" value="Unassembled WGS sequence"/>
</dbReference>
<feature type="transmembrane region" description="Helical" evidence="1">
    <location>
        <begin position="45"/>
        <end position="66"/>
    </location>
</feature>
<keyword evidence="1" id="KW-0472">Membrane</keyword>
<accession>A0ABV6LLG0</accession>
<reference evidence="2 3" key="1">
    <citation type="submission" date="2024-09" db="EMBL/GenBank/DDBJ databases">
        <authorList>
            <person name="Sun Q."/>
            <person name="Mori K."/>
        </authorList>
    </citation>
    <scope>NUCLEOTIDE SEQUENCE [LARGE SCALE GENOMIC DNA]</scope>
    <source>
        <strain evidence="2 3">NCAIM B.02529</strain>
    </source>
</reference>
<keyword evidence="1" id="KW-1133">Transmembrane helix</keyword>